<feature type="compositionally biased region" description="Acidic residues" evidence="3">
    <location>
        <begin position="144"/>
        <end position="161"/>
    </location>
</feature>
<accession>A0A397T9G0</accession>
<evidence type="ECO:0008006" key="6">
    <source>
        <dbReference type="Google" id="ProtNLM"/>
    </source>
</evidence>
<dbReference type="PANTHER" id="PTHR15074">
    <property type="entry name" value="METHYL-CPG-BINDING PROTEIN"/>
    <property type="match status" value="1"/>
</dbReference>
<comment type="subcellular location">
    <subcellularLocation>
        <location evidence="1">Nucleus</location>
    </subcellularLocation>
</comment>
<dbReference type="GO" id="GO:0005634">
    <property type="term" value="C:nucleus"/>
    <property type="evidence" value="ECO:0007669"/>
    <property type="project" value="UniProtKB-SubCell"/>
</dbReference>
<dbReference type="InterPro" id="IPR045138">
    <property type="entry name" value="MeCP2/MBD4"/>
</dbReference>
<protein>
    <recommendedName>
        <fullName evidence="6">DNA glycosylase</fullName>
    </recommendedName>
</protein>
<dbReference type="GO" id="GO:0006281">
    <property type="term" value="P:DNA repair"/>
    <property type="evidence" value="ECO:0007669"/>
    <property type="project" value="InterPro"/>
</dbReference>
<proteinExistence type="predicted"/>
<dbReference type="InterPro" id="IPR011257">
    <property type="entry name" value="DNA_glycosylase"/>
</dbReference>
<dbReference type="OrthoDB" id="10265068at2759"/>
<dbReference type="GO" id="GO:0003824">
    <property type="term" value="F:catalytic activity"/>
    <property type="evidence" value="ECO:0007669"/>
    <property type="project" value="InterPro"/>
</dbReference>
<gene>
    <name evidence="4" type="ORF">C1645_562584</name>
</gene>
<dbReference type="EMBL" id="QKYT01000080">
    <property type="protein sequence ID" value="RIA94502.1"/>
    <property type="molecule type" value="Genomic_DNA"/>
</dbReference>
<name>A0A397T9G0_9GLOM</name>
<dbReference type="SUPFAM" id="SSF48150">
    <property type="entry name" value="DNA-glycosylase"/>
    <property type="match status" value="1"/>
</dbReference>
<feature type="region of interest" description="Disordered" evidence="3">
    <location>
        <begin position="132"/>
        <end position="162"/>
    </location>
</feature>
<evidence type="ECO:0000313" key="5">
    <source>
        <dbReference type="Proteomes" id="UP000265703"/>
    </source>
</evidence>
<evidence type="ECO:0000256" key="3">
    <source>
        <dbReference type="SAM" id="MobiDB-lite"/>
    </source>
</evidence>
<comment type="caution">
    <text evidence="4">The sequence shown here is derived from an EMBL/GenBank/DDBJ whole genome shotgun (WGS) entry which is preliminary data.</text>
</comment>
<organism evidence="4 5">
    <name type="scientific">Glomus cerebriforme</name>
    <dbReference type="NCBI Taxonomy" id="658196"/>
    <lineage>
        <taxon>Eukaryota</taxon>
        <taxon>Fungi</taxon>
        <taxon>Fungi incertae sedis</taxon>
        <taxon>Mucoromycota</taxon>
        <taxon>Glomeromycotina</taxon>
        <taxon>Glomeromycetes</taxon>
        <taxon>Glomerales</taxon>
        <taxon>Glomeraceae</taxon>
        <taxon>Glomus</taxon>
    </lineage>
</organism>
<evidence type="ECO:0000313" key="4">
    <source>
        <dbReference type="EMBL" id="RIA94502.1"/>
    </source>
</evidence>
<dbReference type="AlphaFoldDB" id="A0A397T9G0"/>
<dbReference type="GO" id="GO:0003677">
    <property type="term" value="F:DNA binding"/>
    <property type="evidence" value="ECO:0007669"/>
    <property type="project" value="InterPro"/>
</dbReference>
<keyword evidence="2" id="KW-0539">Nucleus</keyword>
<evidence type="ECO:0000256" key="2">
    <source>
        <dbReference type="ARBA" id="ARBA00023242"/>
    </source>
</evidence>
<dbReference type="Gene3D" id="1.10.340.30">
    <property type="entry name" value="Hypothetical protein, domain 2"/>
    <property type="match status" value="1"/>
</dbReference>
<dbReference type="STRING" id="658196.A0A397T9G0"/>
<sequence>MEATMFLNRTRGSQALPIMWKFLEEYSTPQKAVLANVDTLADLLRPLGLQNTRAERIIRFSYTYLLNSNFETPKKLFGMGKYAEDSWKLFCEKDDNWKEEYGLEPEDKILQLYVNWRRHQYKISKVNEGNIEEESNFGEKEKEELLEESQNDPVETSEEISPENVVKKYKNENENYLSLQELNKLDISSIYSYKDSLLENTCIITLRENSKGN</sequence>
<dbReference type="PANTHER" id="PTHR15074:SF0">
    <property type="entry name" value="METHYL-CPG-BINDING DOMAIN PROTEIN 4-LIKE PROTEIN"/>
    <property type="match status" value="1"/>
</dbReference>
<keyword evidence="5" id="KW-1185">Reference proteome</keyword>
<dbReference type="Proteomes" id="UP000265703">
    <property type="component" value="Unassembled WGS sequence"/>
</dbReference>
<evidence type="ECO:0000256" key="1">
    <source>
        <dbReference type="ARBA" id="ARBA00004123"/>
    </source>
</evidence>
<reference evidence="4 5" key="1">
    <citation type="submission" date="2018-06" db="EMBL/GenBank/DDBJ databases">
        <title>Comparative genomics reveals the genomic features of Rhizophagus irregularis, R. cerebriforme, R. diaphanum and Gigaspora rosea, and their symbiotic lifestyle signature.</title>
        <authorList>
            <person name="Morin E."/>
            <person name="San Clemente H."/>
            <person name="Chen E.C.H."/>
            <person name="De La Providencia I."/>
            <person name="Hainaut M."/>
            <person name="Kuo A."/>
            <person name="Kohler A."/>
            <person name="Murat C."/>
            <person name="Tang N."/>
            <person name="Roy S."/>
            <person name="Loubradou J."/>
            <person name="Henrissat B."/>
            <person name="Grigoriev I.V."/>
            <person name="Corradi N."/>
            <person name="Roux C."/>
            <person name="Martin F.M."/>
        </authorList>
    </citation>
    <scope>NUCLEOTIDE SEQUENCE [LARGE SCALE GENOMIC DNA]</scope>
    <source>
        <strain evidence="4 5">DAOM 227022</strain>
    </source>
</reference>